<evidence type="ECO:0000313" key="1">
    <source>
        <dbReference type="EMBL" id="CAG8673308.1"/>
    </source>
</evidence>
<gene>
    <name evidence="1" type="ORF">DHETER_LOCUS10283</name>
</gene>
<name>A0ACA9NSR5_9GLOM</name>
<sequence length="101" mass="11030">AGNSENSSSEDSSSKNSGSKDSDSKDSNSDKENIPLTIMLKNLYKAATKSRPKSSSHKNNKKEKQLVKKLLNGRKRKCGPNQCSYCKITGYNIATCSKKAI</sequence>
<proteinExistence type="predicted"/>
<reference evidence="1" key="1">
    <citation type="submission" date="2021-06" db="EMBL/GenBank/DDBJ databases">
        <authorList>
            <person name="Kallberg Y."/>
            <person name="Tangrot J."/>
            <person name="Rosling A."/>
        </authorList>
    </citation>
    <scope>NUCLEOTIDE SEQUENCE</scope>
    <source>
        <strain evidence="1">IL203A</strain>
    </source>
</reference>
<comment type="caution">
    <text evidence="1">The sequence shown here is derived from an EMBL/GenBank/DDBJ whole genome shotgun (WGS) entry which is preliminary data.</text>
</comment>
<dbReference type="Proteomes" id="UP000789702">
    <property type="component" value="Unassembled WGS sequence"/>
</dbReference>
<protein>
    <submittedName>
        <fullName evidence="1">3980_t:CDS:1</fullName>
    </submittedName>
</protein>
<feature type="non-terminal residue" evidence="1">
    <location>
        <position position="1"/>
    </location>
</feature>
<organism evidence="1 2">
    <name type="scientific">Dentiscutata heterogama</name>
    <dbReference type="NCBI Taxonomy" id="1316150"/>
    <lineage>
        <taxon>Eukaryota</taxon>
        <taxon>Fungi</taxon>
        <taxon>Fungi incertae sedis</taxon>
        <taxon>Mucoromycota</taxon>
        <taxon>Glomeromycotina</taxon>
        <taxon>Glomeromycetes</taxon>
        <taxon>Diversisporales</taxon>
        <taxon>Gigasporaceae</taxon>
        <taxon>Dentiscutata</taxon>
    </lineage>
</organism>
<feature type="non-terminal residue" evidence="1">
    <location>
        <position position="101"/>
    </location>
</feature>
<dbReference type="EMBL" id="CAJVPU010019736">
    <property type="protein sequence ID" value="CAG8673308.1"/>
    <property type="molecule type" value="Genomic_DNA"/>
</dbReference>
<evidence type="ECO:0000313" key="2">
    <source>
        <dbReference type="Proteomes" id="UP000789702"/>
    </source>
</evidence>
<keyword evidence="2" id="KW-1185">Reference proteome</keyword>
<accession>A0ACA9NSR5</accession>